<evidence type="ECO:0000256" key="4">
    <source>
        <dbReference type="ARBA" id="ARBA00023146"/>
    </source>
</evidence>
<dbReference type="PANTHER" id="PTHR43311:SF2">
    <property type="entry name" value="GLUTAMATE--TRNA LIGASE, MITOCHONDRIAL-RELATED"/>
    <property type="match status" value="1"/>
</dbReference>
<proteinExistence type="predicted"/>
<dbReference type="EMBL" id="UINC01201232">
    <property type="protein sequence ID" value="SVE20477.1"/>
    <property type="molecule type" value="Genomic_DNA"/>
</dbReference>
<feature type="domain" description="Glutamyl/glutaminyl-tRNA synthetase class Ib catalytic" evidence="5">
    <location>
        <begin position="8"/>
        <end position="49"/>
    </location>
</feature>
<dbReference type="PRINTS" id="PR00987">
    <property type="entry name" value="TRNASYNTHGLU"/>
</dbReference>
<keyword evidence="1" id="KW-0436">Ligase</keyword>
<dbReference type="InterPro" id="IPR000924">
    <property type="entry name" value="Glu/Gln-tRNA-synth"/>
</dbReference>
<sequence>MTEKINQTVRVRFAPSPTGQLHLGSARTALFNWLFARSHNGKFLLRIED</sequence>
<evidence type="ECO:0000256" key="1">
    <source>
        <dbReference type="ARBA" id="ARBA00022598"/>
    </source>
</evidence>
<dbReference type="InterPro" id="IPR020058">
    <property type="entry name" value="Glu/Gln-tRNA-synth_Ib_cat-dom"/>
</dbReference>
<accession>A0A383BK34</accession>
<keyword evidence="2" id="KW-0547">Nucleotide-binding</keyword>
<reference evidence="6" key="1">
    <citation type="submission" date="2018-05" db="EMBL/GenBank/DDBJ databases">
        <authorList>
            <person name="Lanie J.A."/>
            <person name="Ng W.-L."/>
            <person name="Kazmierczak K.M."/>
            <person name="Andrzejewski T.M."/>
            <person name="Davidsen T.M."/>
            <person name="Wayne K.J."/>
            <person name="Tettelin H."/>
            <person name="Glass J.I."/>
            <person name="Rusch D."/>
            <person name="Podicherti R."/>
            <person name="Tsui H.-C.T."/>
            <person name="Winkler M.E."/>
        </authorList>
    </citation>
    <scope>NUCLEOTIDE SEQUENCE</scope>
</reference>
<evidence type="ECO:0000256" key="3">
    <source>
        <dbReference type="ARBA" id="ARBA00022840"/>
    </source>
</evidence>
<keyword evidence="3" id="KW-0067">ATP-binding</keyword>
<gene>
    <name evidence="6" type="ORF">METZ01_LOCUS473331</name>
</gene>
<organism evidence="6">
    <name type="scientific">marine metagenome</name>
    <dbReference type="NCBI Taxonomy" id="408172"/>
    <lineage>
        <taxon>unclassified sequences</taxon>
        <taxon>metagenomes</taxon>
        <taxon>ecological metagenomes</taxon>
    </lineage>
</organism>
<dbReference type="SUPFAM" id="SSF52374">
    <property type="entry name" value="Nucleotidylyl transferase"/>
    <property type="match status" value="1"/>
</dbReference>
<dbReference type="Pfam" id="PF00749">
    <property type="entry name" value="tRNA-synt_1c"/>
    <property type="match status" value="1"/>
</dbReference>
<dbReference type="GO" id="GO:0005829">
    <property type="term" value="C:cytosol"/>
    <property type="evidence" value="ECO:0007669"/>
    <property type="project" value="TreeGrafter"/>
</dbReference>
<dbReference type="GO" id="GO:0004818">
    <property type="term" value="F:glutamate-tRNA ligase activity"/>
    <property type="evidence" value="ECO:0007669"/>
    <property type="project" value="TreeGrafter"/>
</dbReference>
<dbReference type="GO" id="GO:0006424">
    <property type="term" value="P:glutamyl-tRNA aminoacylation"/>
    <property type="evidence" value="ECO:0007669"/>
    <property type="project" value="TreeGrafter"/>
</dbReference>
<dbReference type="InterPro" id="IPR014729">
    <property type="entry name" value="Rossmann-like_a/b/a_fold"/>
</dbReference>
<dbReference type="AlphaFoldDB" id="A0A383BK34"/>
<evidence type="ECO:0000313" key="6">
    <source>
        <dbReference type="EMBL" id="SVE20477.1"/>
    </source>
</evidence>
<keyword evidence="4" id="KW-0030">Aminoacyl-tRNA synthetase</keyword>
<evidence type="ECO:0000256" key="2">
    <source>
        <dbReference type="ARBA" id="ARBA00022741"/>
    </source>
</evidence>
<evidence type="ECO:0000259" key="5">
    <source>
        <dbReference type="Pfam" id="PF00749"/>
    </source>
</evidence>
<protein>
    <recommendedName>
        <fullName evidence="5">Glutamyl/glutaminyl-tRNA synthetase class Ib catalytic domain-containing protein</fullName>
    </recommendedName>
</protein>
<dbReference type="PANTHER" id="PTHR43311">
    <property type="entry name" value="GLUTAMATE--TRNA LIGASE"/>
    <property type="match status" value="1"/>
</dbReference>
<name>A0A383BK34_9ZZZZ</name>
<dbReference type="GO" id="GO:0005524">
    <property type="term" value="F:ATP binding"/>
    <property type="evidence" value="ECO:0007669"/>
    <property type="project" value="UniProtKB-KW"/>
</dbReference>
<dbReference type="Gene3D" id="3.40.50.620">
    <property type="entry name" value="HUPs"/>
    <property type="match status" value="1"/>
</dbReference>
<feature type="non-terminal residue" evidence="6">
    <location>
        <position position="49"/>
    </location>
</feature>
<dbReference type="InterPro" id="IPR049940">
    <property type="entry name" value="GluQ/Sye"/>
</dbReference>